<dbReference type="EMBL" id="JACHXJ010000014">
    <property type="protein sequence ID" value="MBB3132242.1"/>
    <property type="molecule type" value="Genomic_DNA"/>
</dbReference>
<dbReference type="AlphaFoldDB" id="A0A839U080"/>
<name>A0A839U080_9BACL</name>
<dbReference type="Pfam" id="PF13401">
    <property type="entry name" value="AAA_22"/>
    <property type="match status" value="1"/>
</dbReference>
<proteinExistence type="predicted"/>
<dbReference type="Proteomes" id="UP000517523">
    <property type="component" value="Unassembled WGS sequence"/>
</dbReference>
<dbReference type="SUPFAM" id="SSF52540">
    <property type="entry name" value="P-loop containing nucleoside triphosphate hydrolases"/>
    <property type="match status" value="1"/>
</dbReference>
<evidence type="ECO:0000259" key="1">
    <source>
        <dbReference type="Pfam" id="PF13401"/>
    </source>
</evidence>
<gene>
    <name evidence="2" type="ORF">FHS19_006971</name>
</gene>
<comment type="caution">
    <text evidence="2">The sequence shown here is derived from an EMBL/GenBank/DDBJ whole genome shotgun (WGS) entry which is preliminary data.</text>
</comment>
<dbReference type="GO" id="GO:0016887">
    <property type="term" value="F:ATP hydrolysis activity"/>
    <property type="evidence" value="ECO:0007669"/>
    <property type="project" value="InterPro"/>
</dbReference>
<dbReference type="InterPro" id="IPR027417">
    <property type="entry name" value="P-loop_NTPase"/>
</dbReference>
<accession>A0A839U080</accession>
<sequence>MSRPIIPSGTHPIEQGIYVLPTLEIHRLMDKIVQIITDGAPGMIVYGRPRLGKTKATTFAVNYLPEVLEYKLPVFVADSKSYKVPSAEKFFRDMLTDFNFGFPTKKDEIVLRNQIVSIMHEKAEQCAHRRVALIMDEAHKMTEWQYDCLIDIYNQLLRRNVRLTTISIGQEQLVERRTFFLANSKTHIIGRFMPSEYRFRGVTNQEEMEFVLQSYDESEFPANSGWYYTRYYFPEAYEAGKRVTDFSKTLFNLFLEIRQEYGLSSKMVELPMEYLAFTVENVLKINGSNGKRTEWLSTDQWREAIQRSGYIESEIYMAIAKKAT</sequence>
<reference evidence="2 3" key="1">
    <citation type="submission" date="2020-08" db="EMBL/GenBank/DDBJ databases">
        <title>Genomic Encyclopedia of Type Strains, Phase III (KMG-III): the genomes of soil and plant-associated and newly described type strains.</title>
        <authorList>
            <person name="Whitman W."/>
        </authorList>
    </citation>
    <scope>NUCLEOTIDE SEQUENCE [LARGE SCALE GENOMIC DNA]</scope>
    <source>
        <strain evidence="2 3">CECT 5831</strain>
    </source>
</reference>
<dbReference type="InterPro" id="IPR049945">
    <property type="entry name" value="AAA_22"/>
</dbReference>
<dbReference type="Gene3D" id="3.40.50.300">
    <property type="entry name" value="P-loop containing nucleotide triphosphate hydrolases"/>
    <property type="match status" value="1"/>
</dbReference>
<protein>
    <recommendedName>
        <fullName evidence="1">ORC1/DEAH AAA+ ATPase domain-containing protein</fullName>
    </recommendedName>
</protein>
<feature type="domain" description="ORC1/DEAH AAA+ ATPase" evidence="1">
    <location>
        <begin position="40"/>
        <end position="175"/>
    </location>
</feature>
<evidence type="ECO:0000313" key="3">
    <source>
        <dbReference type="Proteomes" id="UP000517523"/>
    </source>
</evidence>
<evidence type="ECO:0000313" key="2">
    <source>
        <dbReference type="EMBL" id="MBB3132242.1"/>
    </source>
</evidence>
<organism evidence="2 3">
    <name type="scientific">Paenibacillus rhizosphaerae</name>
    <dbReference type="NCBI Taxonomy" id="297318"/>
    <lineage>
        <taxon>Bacteria</taxon>
        <taxon>Bacillati</taxon>
        <taxon>Bacillota</taxon>
        <taxon>Bacilli</taxon>
        <taxon>Bacillales</taxon>
        <taxon>Paenibacillaceae</taxon>
        <taxon>Paenibacillus</taxon>
    </lineage>
</organism>